<dbReference type="EMBL" id="QROO01000040">
    <property type="protein sequence ID" value="RHL33165.1"/>
    <property type="molecule type" value="Genomic_DNA"/>
</dbReference>
<dbReference type="EMBL" id="WDES01000007">
    <property type="protein sequence ID" value="KAB6089585.1"/>
    <property type="molecule type" value="Genomic_DNA"/>
</dbReference>
<reference evidence="14 15" key="6">
    <citation type="journal article" date="2019" name="Nat. Med.">
        <title>A library of human gut bacterial isolates paired with longitudinal multiomics data enables mechanistic microbiome research.</title>
        <authorList>
            <person name="Poyet M."/>
            <person name="Groussin M."/>
            <person name="Gibbons S.M."/>
            <person name="Avila-Pacheco J."/>
            <person name="Jiang X."/>
            <person name="Kearney S.M."/>
            <person name="Perrotta A.R."/>
            <person name="Berdy B."/>
            <person name="Zhao S."/>
            <person name="Lieberman T.D."/>
            <person name="Swanson P.K."/>
            <person name="Smith M."/>
            <person name="Roesemann S."/>
            <person name="Alexander J.E."/>
            <person name="Rich S.A."/>
            <person name="Livny J."/>
            <person name="Vlamakis H."/>
            <person name="Clish C."/>
            <person name="Bullock K."/>
            <person name="Deik A."/>
            <person name="Scott J."/>
            <person name="Pierce K.A."/>
            <person name="Xavier R.J."/>
            <person name="Alm E.J."/>
        </authorList>
    </citation>
    <scope>NUCLEOTIDE SEQUENCE [LARGE SCALE GENOMIC DNA]</scope>
    <source>
        <strain evidence="5 14">BIOML-A58</strain>
        <strain evidence="6 16">BIOML-A7</strain>
        <strain evidence="3 17">BIOML-A73</strain>
        <strain evidence="4 15">BIOML-A74</strain>
    </source>
</reference>
<dbReference type="EMBL" id="VYQC01000001">
    <property type="protein sequence ID" value="KAA9050912.1"/>
    <property type="molecule type" value="Genomic_DNA"/>
</dbReference>
<protein>
    <submittedName>
        <fullName evidence="6">SMI1/KNR4 family protein</fullName>
    </submittedName>
</protein>
<evidence type="ECO:0000313" key="14">
    <source>
        <dbReference type="Proteomes" id="UP000434604"/>
    </source>
</evidence>
<dbReference type="RefSeq" id="WP_081354150.1">
    <property type="nucleotide sequence ID" value="NZ_AP031409.1"/>
</dbReference>
<name>A0A1Y4V0C8_9BACE</name>
<evidence type="ECO:0000259" key="1">
    <source>
        <dbReference type="SMART" id="SM00860"/>
    </source>
</evidence>
<dbReference type="Proteomes" id="UP000327007">
    <property type="component" value="Unassembled WGS sequence"/>
</dbReference>
<accession>A0A1Y4V0C8</accession>
<dbReference type="InterPro" id="IPR037883">
    <property type="entry name" value="Knr4/Smi1-like_sf"/>
</dbReference>
<reference evidence="11 12" key="4">
    <citation type="submission" date="2018-08" db="EMBL/GenBank/DDBJ databases">
        <title>A genome reference for cultivated species of the human gut microbiota.</title>
        <authorList>
            <person name="Zou Y."/>
            <person name="Xue W."/>
            <person name="Luo G."/>
        </authorList>
    </citation>
    <scope>NUCLEOTIDE SEQUENCE [LARGE SCALE GENOMIC DNA]</scope>
    <source>
        <strain evidence="9 11">AF38-2</strain>
        <strain evidence="8 12">AF46-11NS</strain>
    </source>
</reference>
<gene>
    <name evidence="7" type="ORF">B5E52_18955</name>
    <name evidence="9" type="ORF">DW027_23060</name>
    <name evidence="8" type="ORF">DW075_08595</name>
    <name evidence="2" type="ORF">F6S82_02980</name>
    <name evidence="5" type="ORF">GA398_10840</name>
    <name evidence="3" type="ORF">GA560_05010</name>
    <name evidence="4" type="ORF">GA574_05955</name>
    <name evidence="6" type="ORF">GAZ26_06740</name>
</gene>
<dbReference type="EMBL" id="WDED01000014">
    <property type="protein sequence ID" value="KAB6147553.1"/>
    <property type="molecule type" value="Genomic_DNA"/>
</dbReference>
<dbReference type="Proteomes" id="UP000196036">
    <property type="component" value="Unassembled WGS sequence"/>
</dbReference>
<reference evidence="10" key="1">
    <citation type="submission" date="2017-04" db="EMBL/GenBank/DDBJ databases">
        <title>Function of individual gut microbiota members based on whole genome sequencing of pure cultures obtained from chicken caecum.</title>
        <authorList>
            <person name="Medvecky M."/>
            <person name="Cejkova D."/>
            <person name="Polansky O."/>
            <person name="Karasova D."/>
            <person name="Kubasova T."/>
            <person name="Cizek A."/>
            <person name="Rychlik I."/>
        </authorList>
    </citation>
    <scope>NUCLEOTIDE SEQUENCE [LARGE SCALE GENOMIC DNA]</scope>
    <source>
        <strain evidence="10">An109</strain>
    </source>
</reference>
<comment type="caution">
    <text evidence="6">The sequence shown here is derived from an EMBL/GenBank/DDBJ whole genome shotgun (WGS) entry which is preliminary data.</text>
</comment>
<dbReference type="SMART" id="SM00860">
    <property type="entry name" value="SMI1_KNR4"/>
    <property type="match status" value="1"/>
</dbReference>
<evidence type="ECO:0000313" key="2">
    <source>
        <dbReference type="EMBL" id="KAA9050912.1"/>
    </source>
</evidence>
<dbReference type="GeneID" id="69479452"/>
<dbReference type="Proteomes" id="UP000471447">
    <property type="component" value="Unassembled WGS sequence"/>
</dbReference>
<dbReference type="AlphaFoldDB" id="A0A1Y4V0C8"/>
<evidence type="ECO:0000313" key="8">
    <source>
        <dbReference type="EMBL" id="RHK27959.1"/>
    </source>
</evidence>
<dbReference type="EMBL" id="NFLW01000046">
    <property type="protein sequence ID" value="OUQ63426.1"/>
    <property type="molecule type" value="Genomic_DNA"/>
</dbReference>
<keyword evidence="15" id="KW-1185">Reference proteome</keyword>
<evidence type="ECO:0000313" key="16">
    <source>
        <dbReference type="Proteomes" id="UP000471447"/>
    </source>
</evidence>
<reference evidence="2" key="7">
    <citation type="submission" date="2019-09" db="EMBL/GenBank/DDBJ databases">
        <authorList>
            <person name="Ross B.D."/>
            <person name="Verster A.J."/>
            <person name="Radey M.C."/>
            <person name="Schmidtke D.T."/>
            <person name="Pope C.E."/>
            <person name="Hoffman L.R."/>
            <person name="Hajjar A.M."/>
            <person name="Peterson S.B."/>
            <person name="Borenstein E."/>
            <person name="Mougous J.D."/>
        </authorList>
    </citation>
    <scope>NUCLEOTIDE SEQUENCE</scope>
    <source>
        <strain evidence="2">H204</strain>
    </source>
</reference>
<evidence type="ECO:0000313" key="7">
    <source>
        <dbReference type="EMBL" id="OUQ63426.1"/>
    </source>
</evidence>
<evidence type="ECO:0000313" key="17">
    <source>
        <dbReference type="Proteomes" id="UP000474077"/>
    </source>
</evidence>
<evidence type="ECO:0000313" key="12">
    <source>
        <dbReference type="Proteomes" id="UP000285503"/>
    </source>
</evidence>
<reference evidence="13" key="3">
    <citation type="journal article" date="2018" name="J. Anim. Genet.">
        <title>Acquired interbacterial defense systems protect against interspecies antagonism in the human gut microbiome.</title>
        <authorList>
            <person name="Ross B.D."/>
            <person name="Verster A.J."/>
            <person name="Radey M.C."/>
            <person name="Schmidtke D.T."/>
            <person name="Pope C.E."/>
            <person name="Hoffman L.R."/>
            <person name="Hajjar A."/>
            <person name="Peterson S.B."/>
            <person name="Borenstein E."/>
            <person name="Mougous J."/>
        </authorList>
    </citation>
    <scope>NUCLEOTIDE SEQUENCE [LARGE SCALE GENOMIC DNA]</scope>
    <source>
        <strain evidence="13">H204</strain>
    </source>
</reference>
<evidence type="ECO:0000313" key="10">
    <source>
        <dbReference type="Proteomes" id="UP000196036"/>
    </source>
</evidence>
<dbReference type="Proteomes" id="UP000435059">
    <property type="component" value="Unassembled WGS sequence"/>
</dbReference>
<evidence type="ECO:0000313" key="15">
    <source>
        <dbReference type="Proteomes" id="UP000435059"/>
    </source>
</evidence>
<dbReference type="EMBL" id="QRNE01000037">
    <property type="protein sequence ID" value="RHK27959.1"/>
    <property type="molecule type" value="Genomic_DNA"/>
</dbReference>
<evidence type="ECO:0000313" key="4">
    <source>
        <dbReference type="EMBL" id="KAB6089585.1"/>
    </source>
</evidence>
<evidence type="ECO:0000313" key="5">
    <source>
        <dbReference type="EMBL" id="KAB6147553.1"/>
    </source>
</evidence>
<dbReference type="EMBL" id="WDER01000009">
    <property type="protein sequence ID" value="KAB6085355.1"/>
    <property type="molecule type" value="Genomic_DNA"/>
</dbReference>
<evidence type="ECO:0000313" key="3">
    <source>
        <dbReference type="EMBL" id="KAB6085355.1"/>
    </source>
</evidence>
<dbReference type="Pfam" id="PF09346">
    <property type="entry name" value="SMI1_KNR4"/>
    <property type="match status" value="1"/>
</dbReference>
<evidence type="ECO:0000313" key="11">
    <source>
        <dbReference type="Proteomes" id="UP000284495"/>
    </source>
</evidence>
<reference evidence="7" key="2">
    <citation type="journal article" date="2018" name="BMC Genomics">
        <title>Whole genome sequencing and function prediction of 133 gut anaerobes isolated from chicken caecum in pure cultures.</title>
        <authorList>
            <person name="Medvecky M."/>
            <person name="Cejkova D."/>
            <person name="Polansky O."/>
            <person name="Karasova D."/>
            <person name="Kubasova T."/>
            <person name="Cizek A."/>
            <person name="Rychlik I."/>
        </authorList>
    </citation>
    <scope>NUCLEOTIDE SEQUENCE</scope>
    <source>
        <strain evidence="7">An109</strain>
    </source>
</reference>
<dbReference type="Gene3D" id="3.40.1580.10">
    <property type="entry name" value="SMI1/KNR4-like"/>
    <property type="match status" value="1"/>
</dbReference>
<organism evidence="6 16">
    <name type="scientific">Bacteroides xylanisolvens</name>
    <dbReference type="NCBI Taxonomy" id="371601"/>
    <lineage>
        <taxon>Bacteria</taxon>
        <taxon>Pseudomonadati</taxon>
        <taxon>Bacteroidota</taxon>
        <taxon>Bacteroidia</taxon>
        <taxon>Bacteroidales</taxon>
        <taxon>Bacteroidaceae</taxon>
        <taxon>Bacteroides</taxon>
    </lineage>
</organism>
<evidence type="ECO:0000313" key="9">
    <source>
        <dbReference type="EMBL" id="RHL33165.1"/>
    </source>
</evidence>
<dbReference type="Proteomes" id="UP000284495">
    <property type="component" value="Unassembled WGS sequence"/>
</dbReference>
<feature type="domain" description="Knr4/Smi1-like" evidence="1">
    <location>
        <begin position="5"/>
        <end position="116"/>
    </location>
</feature>
<evidence type="ECO:0000313" key="6">
    <source>
        <dbReference type="EMBL" id="KAB6425628.1"/>
    </source>
</evidence>
<evidence type="ECO:0000313" key="13">
    <source>
        <dbReference type="Proteomes" id="UP000327007"/>
    </source>
</evidence>
<dbReference type="Proteomes" id="UP000285503">
    <property type="component" value="Unassembled WGS sequence"/>
</dbReference>
<reference evidence="2" key="5">
    <citation type="journal article" date="2019" name="bioRxiv">
        <title>Acquired interbacterial defense systems protect against interspecies antagonism in the human gut microbiome.</title>
        <authorList>
            <person name="Ross B.D."/>
            <person name="Verster A.J."/>
            <person name="Radey M.C."/>
            <person name="Schmidtke D.T."/>
            <person name="Pope C.E."/>
            <person name="Hoffman L.R."/>
            <person name="Hajjar A.M."/>
            <person name="Peterson S.B."/>
            <person name="Borenstein E."/>
            <person name="Mougous J.D."/>
        </authorList>
    </citation>
    <scope>NUCLEOTIDE SEQUENCE</scope>
    <source>
        <strain evidence="2">H204</strain>
    </source>
</reference>
<sequence length="135" mass="15406">MIKNGANTASIEDVEKLLNTTLPYQYKRFLLWSNGGEGKLGDNYIYIWAIEDIVAYNNDYGIHKYLQKEYLAFGMDGDIGYIFHLPNNSIYRVDLGDLDIASIKYIAPSFDDFLGKAIYLNFDKPQNIVDNSSTI</sequence>
<dbReference type="SUPFAM" id="SSF160631">
    <property type="entry name" value="SMI1/KNR4-like"/>
    <property type="match status" value="1"/>
</dbReference>
<dbReference type="EMBL" id="WDCG01000005">
    <property type="protein sequence ID" value="KAB6425628.1"/>
    <property type="molecule type" value="Genomic_DNA"/>
</dbReference>
<proteinExistence type="predicted"/>
<dbReference type="Proteomes" id="UP000474077">
    <property type="component" value="Unassembled WGS sequence"/>
</dbReference>
<dbReference type="Proteomes" id="UP000434604">
    <property type="component" value="Unassembled WGS sequence"/>
</dbReference>
<dbReference type="InterPro" id="IPR018958">
    <property type="entry name" value="Knr4/Smi1-like_dom"/>
</dbReference>